<dbReference type="NCBIfam" id="TIGR00254">
    <property type="entry name" value="GGDEF"/>
    <property type="match status" value="1"/>
</dbReference>
<dbReference type="InterPro" id="IPR001789">
    <property type="entry name" value="Sig_transdc_resp-reg_receiver"/>
</dbReference>
<name>A0A6N7J3H3_9FIRM</name>
<feature type="domain" description="Response regulatory" evidence="4">
    <location>
        <begin position="9"/>
        <end position="127"/>
    </location>
</feature>
<feature type="modified residue" description="4-aspartylphosphate" evidence="3">
    <location>
        <position position="59"/>
    </location>
</feature>
<evidence type="ECO:0000313" key="8">
    <source>
        <dbReference type="Proteomes" id="UP000460257"/>
    </source>
</evidence>
<proteinExistence type="predicted"/>
<dbReference type="SUPFAM" id="SSF55073">
    <property type="entry name" value="Nucleotide cyclase"/>
    <property type="match status" value="1"/>
</dbReference>
<keyword evidence="8" id="KW-1185">Reference proteome</keyword>
<dbReference type="AlphaFoldDB" id="A0A6N7J3H3"/>
<gene>
    <name evidence="7" type="ORF">FRC54_10510</name>
</gene>
<evidence type="ECO:0000256" key="2">
    <source>
        <dbReference type="ARBA" id="ARBA00024867"/>
    </source>
</evidence>
<dbReference type="SMART" id="SM00448">
    <property type="entry name" value="REC"/>
    <property type="match status" value="1"/>
</dbReference>
<sequence>MSSDSGRKCVLIIDDSELNRKQLKDILKDEVDVIEAKNGDEGMNVIREKFHQLDIVLLDLIMPGKLDGFGVLSEMKREHMTDYLPVIMISTNNDPKNIEKAYDLGVLDFISRPYIERIVRRRVLTTIKLFKKQRDIANRIDRNYKADDEVRDSRTGLLYKTNFFNQADTQLRNLNLGNLWMVAVDIDHFKLFNSYYQWETGDAYIKKIGQTLLESAQRHGGVAGYLGGDDFAILCPARMDIVESLSNNLNRYLTDNSFEPSFRVNFGIYPIVASMKQSANDLYDLAAIALETIKGDYTVNISVYDPTMIQKEQDEYKRLLNIQEGIKNGEFTIYLQPKVNISTGKIIGAEALARWNHDGQVLGPNLFVPVMEKNGLISTLDKIIWDRAARFIKKQIEKQVQPIPISVNISEADIYTMDVPELFSEIIRAYDIPAGLLEAEISEATFANAPAKAADTVNRLHEIGMSVSYDDFGTGLASINTIESLNIDMLKVDTSFLRLSADAPEHSRNILEPVLGMAQQFQLPVIIEGVETAEQMEFLEQMGCDYAQGYYFHKPMPAEKFTKLISNPQKLDLTGIQVSVPQSYKVRQILDSSYISDEVIANIFGSLLILNRDGETVRVGWSLQDIDGDSELSDLVDASSEVPLSDMVKDTDREAFLRLFDEALKNRKKGAKGSFIFVFGGRQHLIRLRIFYMRNNINEQIYYAMCDEIEDEEK</sequence>
<dbReference type="GO" id="GO:0000160">
    <property type="term" value="P:phosphorelay signal transduction system"/>
    <property type="evidence" value="ECO:0007669"/>
    <property type="project" value="InterPro"/>
</dbReference>
<dbReference type="SUPFAM" id="SSF141868">
    <property type="entry name" value="EAL domain-like"/>
    <property type="match status" value="1"/>
</dbReference>
<keyword evidence="3" id="KW-0597">Phosphoprotein</keyword>
<dbReference type="InterPro" id="IPR000160">
    <property type="entry name" value="GGDEF_dom"/>
</dbReference>
<dbReference type="PROSITE" id="PS50110">
    <property type="entry name" value="RESPONSE_REGULATORY"/>
    <property type="match status" value="1"/>
</dbReference>
<dbReference type="SUPFAM" id="SSF52172">
    <property type="entry name" value="CheY-like"/>
    <property type="match status" value="1"/>
</dbReference>
<evidence type="ECO:0000256" key="1">
    <source>
        <dbReference type="ARBA" id="ARBA00018672"/>
    </source>
</evidence>
<dbReference type="PANTHER" id="PTHR33121">
    <property type="entry name" value="CYCLIC DI-GMP PHOSPHODIESTERASE PDEF"/>
    <property type="match status" value="1"/>
</dbReference>
<dbReference type="InterPro" id="IPR011006">
    <property type="entry name" value="CheY-like_superfamily"/>
</dbReference>
<comment type="function">
    <text evidence="2">May play the central regulatory role in sporulation. It may be an element of the effector pathway responsible for the activation of sporulation genes in response to nutritional stress. Spo0A may act in concert with spo0H (a sigma factor) to control the expression of some genes that are critical to the sporulation process.</text>
</comment>
<dbReference type="InterPro" id="IPR050706">
    <property type="entry name" value="Cyclic-di-GMP_PDE-like"/>
</dbReference>
<dbReference type="Pfam" id="PF00072">
    <property type="entry name" value="Response_reg"/>
    <property type="match status" value="1"/>
</dbReference>
<reference evidence="7" key="1">
    <citation type="journal article" date="2020" name="Appl. Environ. Microbiol.">
        <title>Medium-Chain Fatty Acid Synthesis by 'Candidatus Weimeria bifida' gen. nov., sp. nov., and 'Candidatus Pseudoramibacter fermentans' sp. nov.</title>
        <authorList>
            <person name="Scarborough M.J."/>
            <person name="Myers K.S."/>
            <person name="Donohue T.J."/>
            <person name="Noguera D.R."/>
        </authorList>
    </citation>
    <scope>NUCLEOTIDE SEQUENCE</scope>
    <source>
        <strain evidence="7">LCO1.1</strain>
    </source>
</reference>
<dbReference type="SMART" id="SM00052">
    <property type="entry name" value="EAL"/>
    <property type="match status" value="1"/>
</dbReference>
<organism evidence="7 8">
    <name type="scientific">Candidatus Weimeria bifida</name>
    <dbReference type="NCBI Taxonomy" id="2599074"/>
    <lineage>
        <taxon>Bacteria</taxon>
        <taxon>Bacillati</taxon>
        <taxon>Bacillota</taxon>
        <taxon>Clostridia</taxon>
        <taxon>Lachnospirales</taxon>
        <taxon>Lachnospiraceae</taxon>
        <taxon>Candidatus Weimeria</taxon>
    </lineage>
</organism>
<dbReference type="EMBL" id="VOGC01000009">
    <property type="protein sequence ID" value="MQN02299.1"/>
    <property type="molecule type" value="Genomic_DNA"/>
</dbReference>
<dbReference type="PANTHER" id="PTHR33121:SF70">
    <property type="entry name" value="SIGNALING PROTEIN YKOW"/>
    <property type="match status" value="1"/>
</dbReference>
<dbReference type="PROSITE" id="PS50887">
    <property type="entry name" value="GGDEF"/>
    <property type="match status" value="1"/>
</dbReference>
<protein>
    <recommendedName>
        <fullName evidence="1">Stage 0 sporulation protein A homolog</fullName>
    </recommendedName>
</protein>
<feature type="domain" description="EAL" evidence="5">
    <location>
        <begin position="315"/>
        <end position="569"/>
    </location>
</feature>
<accession>A0A6N7J3H3</accession>
<dbReference type="InterPro" id="IPR029787">
    <property type="entry name" value="Nucleotide_cyclase"/>
</dbReference>
<dbReference type="PROSITE" id="PS50883">
    <property type="entry name" value="EAL"/>
    <property type="match status" value="1"/>
</dbReference>
<dbReference type="InterPro" id="IPR001633">
    <property type="entry name" value="EAL_dom"/>
</dbReference>
<dbReference type="Proteomes" id="UP000460257">
    <property type="component" value="Unassembled WGS sequence"/>
</dbReference>
<evidence type="ECO:0000259" key="5">
    <source>
        <dbReference type="PROSITE" id="PS50883"/>
    </source>
</evidence>
<dbReference type="Gene3D" id="3.20.20.450">
    <property type="entry name" value="EAL domain"/>
    <property type="match status" value="1"/>
</dbReference>
<dbReference type="InterPro" id="IPR035919">
    <property type="entry name" value="EAL_sf"/>
</dbReference>
<feature type="domain" description="GGDEF" evidence="6">
    <location>
        <begin position="177"/>
        <end position="306"/>
    </location>
</feature>
<evidence type="ECO:0000259" key="4">
    <source>
        <dbReference type="PROSITE" id="PS50110"/>
    </source>
</evidence>
<dbReference type="Pfam" id="PF00990">
    <property type="entry name" value="GGDEF"/>
    <property type="match status" value="1"/>
</dbReference>
<evidence type="ECO:0000313" key="7">
    <source>
        <dbReference type="EMBL" id="MQN02299.1"/>
    </source>
</evidence>
<dbReference type="InterPro" id="IPR043128">
    <property type="entry name" value="Rev_trsase/Diguanyl_cyclase"/>
</dbReference>
<evidence type="ECO:0000256" key="3">
    <source>
        <dbReference type="PROSITE-ProRule" id="PRU00169"/>
    </source>
</evidence>
<dbReference type="GO" id="GO:0071111">
    <property type="term" value="F:cyclic-guanylate-specific phosphodiesterase activity"/>
    <property type="evidence" value="ECO:0007669"/>
    <property type="project" value="InterPro"/>
</dbReference>
<dbReference type="Pfam" id="PF00563">
    <property type="entry name" value="EAL"/>
    <property type="match status" value="1"/>
</dbReference>
<evidence type="ECO:0000259" key="6">
    <source>
        <dbReference type="PROSITE" id="PS50887"/>
    </source>
</evidence>
<dbReference type="Gene3D" id="3.30.70.270">
    <property type="match status" value="1"/>
</dbReference>
<dbReference type="Gene3D" id="3.40.50.2300">
    <property type="match status" value="1"/>
</dbReference>
<dbReference type="SMART" id="SM00267">
    <property type="entry name" value="GGDEF"/>
    <property type="match status" value="1"/>
</dbReference>
<comment type="caution">
    <text evidence="7">The sequence shown here is derived from an EMBL/GenBank/DDBJ whole genome shotgun (WGS) entry which is preliminary data.</text>
</comment>
<dbReference type="CDD" id="cd01948">
    <property type="entry name" value="EAL"/>
    <property type="match status" value="1"/>
</dbReference>